<gene>
    <name evidence="2" type="ORF">J0S82_013373</name>
</gene>
<name>A0A8J6DTX3_GALPY</name>
<keyword evidence="2" id="KW-0378">Hydrolase</keyword>
<dbReference type="Pfam" id="PF00270">
    <property type="entry name" value="DEAD"/>
    <property type="match status" value="1"/>
</dbReference>
<dbReference type="OrthoDB" id="196131at2759"/>
<dbReference type="SUPFAM" id="SSF52540">
    <property type="entry name" value="P-loop containing nucleoside triphosphate hydrolases"/>
    <property type="match status" value="1"/>
</dbReference>
<dbReference type="EMBL" id="JAGFMF010011601">
    <property type="protein sequence ID" value="KAG8519695.1"/>
    <property type="molecule type" value="Genomic_DNA"/>
</dbReference>
<dbReference type="GO" id="GO:0003676">
    <property type="term" value="F:nucleic acid binding"/>
    <property type="evidence" value="ECO:0007669"/>
    <property type="project" value="InterPro"/>
</dbReference>
<dbReference type="InterPro" id="IPR011545">
    <property type="entry name" value="DEAD/DEAH_box_helicase_dom"/>
</dbReference>
<keyword evidence="2" id="KW-0067">ATP-binding</keyword>
<keyword evidence="2" id="KW-0547">Nucleotide-binding</keyword>
<protein>
    <submittedName>
        <fullName evidence="2">Putative ATP-dependent RNA helicase DDX23</fullName>
    </submittedName>
</protein>
<reference evidence="2" key="1">
    <citation type="journal article" date="2021" name="Evol. Appl.">
        <title>The genome of the Pyrenean desman and the effects of bottlenecks and inbreeding on the genomic landscape of an endangered species.</title>
        <authorList>
            <person name="Escoda L."/>
            <person name="Castresana J."/>
        </authorList>
    </citation>
    <scope>NUCLEOTIDE SEQUENCE</scope>
    <source>
        <strain evidence="2">IBE-C5619</strain>
    </source>
</reference>
<proteinExistence type="predicted"/>
<dbReference type="AlphaFoldDB" id="A0A8J6DTX3"/>
<sequence length="137" mass="15325">MVLEGVNEAADRHWPILSEDYSITTKDGKIPNPPDSANTPLCYYTYWTSLISVVQGTNTYQVRQVPIRLQNLDITGVAKTGSGKTATFLIAVLVYIITCLKFDRIEESHRNSYAIILTPIDELTQKLKKKPSNLGSH</sequence>
<evidence type="ECO:0000313" key="3">
    <source>
        <dbReference type="Proteomes" id="UP000700334"/>
    </source>
</evidence>
<feature type="domain" description="DEAD/DEAH-box helicase" evidence="1">
    <location>
        <begin position="60"/>
        <end position="135"/>
    </location>
</feature>
<dbReference type="GO" id="GO:0005524">
    <property type="term" value="F:ATP binding"/>
    <property type="evidence" value="ECO:0007669"/>
    <property type="project" value="InterPro"/>
</dbReference>
<comment type="caution">
    <text evidence="2">The sequence shown here is derived from an EMBL/GenBank/DDBJ whole genome shotgun (WGS) entry which is preliminary data.</text>
</comment>
<dbReference type="Proteomes" id="UP000700334">
    <property type="component" value="Unassembled WGS sequence"/>
</dbReference>
<dbReference type="GO" id="GO:0004386">
    <property type="term" value="F:helicase activity"/>
    <property type="evidence" value="ECO:0007669"/>
    <property type="project" value="UniProtKB-KW"/>
</dbReference>
<accession>A0A8J6DTX3</accession>
<evidence type="ECO:0000259" key="1">
    <source>
        <dbReference type="Pfam" id="PF00270"/>
    </source>
</evidence>
<evidence type="ECO:0000313" key="2">
    <source>
        <dbReference type="EMBL" id="KAG8519695.1"/>
    </source>
</evidence>
<keyword evidence="3" id="KW-1185">Reference proteome</keyword>
<organism evidence="2 3">
    <name type="scientific">Galemys pyrenaicus</name>
    <name type="common">Iberian desman</name>
    <name type="synonym">Pyrenean desman</name>
    <dbReference type="NCBI Taxonomy" id="202257"/>
    <lineage>
        <taxon>Eukaryota</taxon>
        <taxon>Metazoa</taxon>
        <taxon>Chordata</taxon>
        <taxon>Craniata</taxon>
        <taxon>Vertebrata</taxon>
        <taxon>Euteleostomi</taxon>
        <taxon>Mammalia</taxon>
        <taxon>Eutheria</taxon>
        <taxon>Laurasiatheria</taxon>
        <taxon>Eulipotyphla</taxon>
        <taxon>Talpidae</taxon>
        <taxon>Galemys</taxon>
    </lineage>
</organism>
<dbReference type="Gene3D" id="3.40.50.300">
    <property type="entry name" value="P-loop containing nucleotide triphosphate hydrolases"/>
    <property type="match status" value="1"/>
</dbReference>
<dbReference type="InterPro" id="IPR027417">
    <property type="entry name" value="P-loop_NTPase"/>
</dbReference>
<keyword evidence="2" id="KW-0347">Helicase</keyword>